<dbReference type="InterPro" id="IPR007844">
    <property type="entry name" value="AsmA"/>
</dbReference>
<name>A0A2S3R6B2_VIBVL</name>
<feature type="compositionally biased region" description="Polar residues" evidence="1">
    <location>
        <begin position="620"/>
        <end position="636"/>
    </location>
</feature>
<sequence>MKKALISVALLLIVIALIPISILVSLQTRYARQVFNQLSQFSGLGMQAELVHYQYPDHFSFKNVSFAHNEVSYVEQLEIWLSPDLYANGRVQIASVLLDGLSLQTGLSRSPKTFIPNTVQIHQLAISNLDYADNQLSARGIKFQVKQPQWQRSDQFIPFGEIQFSAQQLYWQGEAFNQPLLDIDYKPQDSTLYGLSLSWRGAKVSGQAEQYPQGWSLVNVTVEGLDLSQQQLTSILAKPWKRFGSQITHINSLDILRSSLALEDYRLINFELSSENLTLPFSLWQQQQGLISFSAESVQDQHNVWVEPRIKFTLDPNAINVEEASAQWQQGNLLFSGTLKPDAIALDQLMVNNVKWAAEQPGEGAWLWQWLENTSHVSVERLNIERSQFIQLIRQPYWQLSGLNIDGEKLLLKQEQQLGLWQGKLRATAANASYQDILSSHPLVEMHSDDGLWQLDRLFAPLKQGYIEAYGQLQLNSLSKPWQATLNADGLPMGLLLSQLPLPFDLNAISSIDVSATGLGGDWAMFSHSLTGGVHARLHEAYTPFDEGNILPLQVSEISLSMERGKLTLAPVKLQGPDIEGTIGGASDLTAPEQGGIRYQVKMGCQQLSGDMMSDEHQRVNQCPEQSQAAQETPLAQTEEAENAAS</sequence>
<proteinExistence type="predicted"/>
<dbReference type="EMBL" id="PDGH01000054">
    <property type="protein sequence ID" value="POB49215.1"/>
    <property type="molecule type" value="Genomic_DNA"/>
</dbReference>
<evidence type="ECO:0000256" key="1">
    <source>
        <dbReference type="SAM" id="MobiDB-lite"/>
    </source>
</evidence>
<evidence type="ECO:0000313" key="4">
    <source>
        <dbReference type="Proteomes" id="UP000237466"/>
    </source>
</evidence>
<evidence type="ECO:0000313" key="3">
    <source>
        <dbReference type="EMBL" id="POB49215.1"/>
    </source>
</evidence>
<comment type="caution">
    <text evidence="3">The sequence shown here is derived from an EMBL/GenBank/DDBJ whole genome shotgun (WGS) entry which is preliminary data.</text>
</comment>
<gene>
    <name evidence="3" type="ORF">CRN52_07035</name>
</gene>
<dbReference type="Proteomes" id="UP000237466">
    <property type="component" value="Unassembled WGS sequence"/>
</dbReference>
<feature type="domain" description="AsmA" evidence="2">
    <location>
        <begin position="1"/>
        <end position="535"/>
    </location>
</feature>
<dbReference type="AlphaFoldDB" id="A0A2S3R6B2"/>
<organism evidence="3 4">
    <name type="scientific">Vibrio vulnificus</name>
    <dbReference type="NCBI Taxonomy" id="672"/>
    <lineage>
        <taxon>Bacteria</taxon>
        <taxon>Pseudomonadati</taxon>
        <taxon>Pseudomonadota</taxon>
        <taxon>Gammaproteobacteria</taxon>
        <taxon>Vibrionales</taxon>
        <taxon>Vibrionaceae</taxon>
        <taxon>Vibrio</taxon>
    </lineage>
</organism>
<dbReference type="RefSeq" id="WP_103200034.1">
    <property type="nucleotide sequence ID" value="NZ_JASMUA010000006.1"/>
</dbReference>
<accession>A0A2S3R6B2</accession>
<feature type="region of interest" description="Disordered" evidence="1">
    <location>
        <begin position="612"/>
        <end position="646"/>
    </location>
</feature>
<dbReference type="Pfam" id="PF05170">
    <property type="entry name" value="AsmA"/>
    <property type="match status" value="1"/>
</dbReference>
<reference evidence="3 4" key="1">
    <citation type="journal article" date="2018" name="Front. Microbiol.">
        <title>Phylogeny of Vibrio vulnificus from the Analysis of the Core-Genome: Implications for Intra-Species Taxonomy.</title>
        <authorList>
            <person name="Roig F.J."/>
            <person name="Gonzalez-Candelas F."/>
            <person name="Sanjuan E."/>
            <person name="Fouz B."/>
            <person name="Feil E.J."/>
            <person name="Llorens C."/>
            <person name="Baker-Austin C."/>
            <person name="Oliver J.D."/>
            <person name="Danin-Poleg Y."/>
            <person name="Gibas C.J."/>
            <person name="Kashi Y."/>
            <person name="Gulig P.A."/>
            <person name="Morrison S.S."/>
            <person name="Amaro C."/>
        </authorList>
    </citation>
    <scope>NUCLEOTIDE SEQUENCE [LARGE SCALE GENOMIC DNA]</scope>
    <source>
        <strain evidence="3 4">CECT4608</strain>
    </source>
</reference>
<protein>
    <submittedName>
        <fullName evidence="3">AsmA family protein</fullName>
    </submittedName>
</protein>
<evidence type="ECO:0000259" key="2">
    <source>
        <dbReference type="Pfam" id="PF05170"/>
    </source>
</evidence>